<dbReference type="AlphaFoldDB" id="A0A0L0NNV4"/>
<accession>A0A0L0NNV4</accession>
<sequence length="40" mass="4581">MYYLGSPRLIARQREKQGKKVLKVRSAPSLKDKAAIGLFY</sequence>
<organism evidence="1 2">
    <name type="scientific">Candidozyma auris</name>
    <name type="common">Yeast</name>
    <name type="synonym">Candida auris</name>
    <dbReference type="NCBI Taxonomy" id="498019"/>
    <lineage>
        <taxon>Eukaryota</taxon>
        <taxon>Fungi</taxon>
        <taxon>Dikarya</taxon>
        <taxon>Ascomycota</taxon>
        <taxon>Saccharomycotina</taxon>
        <taxon>Pichiomycetes</taxon>
        <taxon>Metschnikowiaceae</taxon>
        <taxon>Candidozyma</taxon>
    </lineage>
</organism>
<proteinExistence type="predicted"/>
<evidence type="ECO:0000313" key="1">
    <source>
        <dbReference type="EMBL" id="KND95831.1"/>
    </source>
</evidence>
<comment type="caution">
    <text evidence="1">The sequence shown here is derived from an EMBL/GenBank/DDBJ whole genome shotgun (WGS) entry which is preliminary data.</text>
</comment>
<reference evidence="2" key="1">
    <citation type="journal article" date="2015" name="BMC Genomics">
        <title>Draft genome of a commonly misdiagnosed multidrug resistant pathogen Candida auris.</title>
        <authorList>
            <person name="Chatterjee S."/>
            <person name="Alampalli S.V."/>
            <person name="Nageshan R.K."/>
            <person name="Chettiar S.T."/>
            <person name="Joshi S."/>
            <person name="Tatu U.S."/>
        </authorList>
    </citation>
    <scope>NUCLEOTIDE SEQUENCE [LARGE SCALE GENOMIC DNA]</scope>
    <source>
        <strain evidence="2">6684</strain>
    </source>
</reference>
<gene>
    <name evidence="1" type="ORF">QG37_07933</name>
</gene>
<dbReference type="Proteomes" id="UP000037122">
    <property type="component" value="Unassembled WGS sequence"/>
</dbReference>
<protein>
    <submittedName>
        <fullName evidence="1">Uncharacterized protein</fullName>
    </submittedName>
</protein>
<name>A0A0L0NNV4_CANAR</name>
<evidence type="ECO:0000313" key="2">
    <source>
        <dbReference type="Proteomes" id="UP000037122"/>
    </source>
</evidence>
<dbReference type="EMBL" id="LGST01000065">
    <property type="protein sequence ID" value="KND95831.1"/>
    <property type="molecule type" value="Genomic_DNA"/>
</dbReference>